<sequence length="94" mass="11073">MLLPKGSIENRLGSKRIPAIVAEGKPYKPFQTEGDFYTSIHRTSREEKPWELGFCFPFLPHLRFLRKRIRRLFSFAALKEKKRCRTYALDVKSA</sequence>
<accession>A0ACC2KK68</accession>
<comment type="caution">
    <text evidence="1">The sequence shown here is derived from an EMBL/GenBank/DDBJ whole genome shotgun (WGS) entry which is preliminary data.</text>
</comment>
<protein>
    <submittedName>
        <fullName evidence="1">Uncharacterized protein</fullName>
    </submittedName>
</protein>
<dbReference type="Proteomes" id="UP001234297">
    <property type="component" value="Chromosome 9"/>
</dbReference>
<evidence type="ECO:0000313" key="2">
    <source>
        <dbReference type="Proteomes" id="UP001234297"/>
    </source>
</evidence>
<dbReference type="EMBL" id="CM056817">
    <property type="protein sequence ID" value="KAJ8621441.1"/>
    <property type="molecule type" value="Genomic_DNA"/>
</dbReference>
<organism evidence="1 2">
    <name type="scientific">Persea americana</name>
    <name type="common">Avocado</name>
    <dbReference type="NCBI Taxonomy" id="3435"/>
    <lineage>
        <taxon>Eukaryota</taxon>
        <taxon>Viridiplantae</taxon>
        <taxon>Streptophyta</taxon>
        <taxon>Embryophyta</taxon>
        <taxon>Tracheophyta</taxon>
        <taxon>Spermatophyta</taxon>
        <taxon>Magnoliopsida</taxon>
        <taxon>Magnoliidae</taxon>
        <taxon>Laurales</taxon>
        <taxon>Lauraceae</taxon>
        <taxon>Persea</taxon>
    </lineage>
</organism>
<name>A0ACC2KK68_PERAE</name>
<evidence type="ECO:0000313" key="1">
    <source>
        <dbReference type="EMBL" id="KAJ8621441.1"/>
    </source>
</evidence>
<keyword evidence="2" id="KW-1185">Reference proteome</keyword>
<gene>
    <name evidence="1" type="ORF">MRB53_029970</name>
</gene>
<reference evidence="1 2" key="1">
    <citation type="journal article" date="2022" name="Hortic Res">
        <title>A haplotype resolved chromosomal level avocado genome allows analysis of novel avocado genes.</title>
        <authorList>
            <person name="Nath O."/>
            <person name="Fletcher S.J."/>
            <person name="Hayward A."/>
            <person name="Shaw L.M."/>
            <person name="Masouleh A.K."/>
            <person name="Furtado A."/>
            <person name="Henry R.J."/>
            <person name="Mitter N."/>
        </authorList>
    </citation>
    <scope>NUCLEOTIDE SEQUENCE [LARGE SCALE GENOMIC DNA]</scope>
    <source>
        <strain evidence="2">cv. Hass</strain>
    </source>
</reference>
<proteinExistence type="predicted"/>